<dbReference type="InParanoid" id="T1G1S7"/>
<evidence type="ECO:0000313" key="6">
    <source>
        <dbReference type="EnsemblMetazoa" id="HelroP74560"/>
    </source>
</evidence>
<dbReference type="InterPro" id="IPR001199">
    <property type="entry name" value="Cyt_B5-like_heme/steroid-bd"/>
</dbReference>
<reference evidence="7" key="1">
    <citation type="submission" date="2012-12" db="EMBL/GenBank/DDBJ databases">
        <authorList>
            <person name="Hellsten U."/>
            <person name="Grimwood J."/>
            <person name="Chapman J.A."/>
            <person name="Shapiro H."/>
            <person name="Aerts A."/>
            <person name="Otillar R.P."/>
            <person name="Terry A.Y."/>
            <person name="Boore J.L."/>
            <person name="Simakov O."/>
            <person name="Marletaz F."/>
            <person name="Cho S.-J."/>
            <person name="Edsinger-Gonzales E."/>
            <person name="Havlak P."/>
            <person name="Kuo D.-H."/>
            <person name="Larsson T."/>
            <person name="Lv J."/>
            <person name="Arendt D."/>
            <person name="Savage R."/>
            <person name="Osoegawa K."/>
            <person name="de Jong P."/>
            <person name="Lindberg D.R."/>
            <person name="Seaver E.C."/>
            <person name="Weisblat D.A."/>
            <person name="Putnam N.H."/>
            <person name="Grigoriev I.V."/>
            <person name="Rokhsar D.S."/>
        </authorList>
    </citation>
    <scope>NUCLEOTIDE SEQUENCE</scope>
</reference>
<dbReference type="EMBL" id="KB096023">
    <property type="protein sequence ID" value="ESO08849.1"/>
    <property type="molecule type" value="Genomic_DNA"/>
</dbReference>
<sequence length="183" mass="20740">MTKNYFHDVFSPFNAILLGLCAYLLYKIIKRSMQDEEYVPSAPQQMLTPMKKRDFTLDELRKFDGKQEDGRILMAVNGTVFDVTRGKRFYGEGGAYSVFAGRDASRGLGTMCLEENALKNEYDDLSDLSAGELDIIRDWESSFSEKLYDIVGKLIKDGDEHGTYDDEDEIVGDVVPDSNKKTD</sequence>
<evidence type="ECO:0000256" key="1">
    <source>
        <dbReference type="ARBA" id="ARBA00038357"/>
    </source>
</evidence>
<dbReference type="SMART" id="SM01117">
    <property type="entry name" value="Cyt-b5"/>
    <property type="match status" value="1"/>
</dbReference>
<dbReference type="PANTHER" id="PTHR10281:SF106">
    <property type="entry name" value="IP06960P-RELATED"/>
    <property type="match status" value="1"/>
</dbReference>
<dbReference type="FunFam" id="3.10.120.10:FF:000003">
    <property type="entry name" value="membrane-associated progesterone receptor component 1"/>
    <property type="match status" value="1"/>
</dbReference>
<dbReference type="RefSeq" id="XP_009012871.1">
    <property type="nucleotide sequence ID" value="XM_009014623.1"/>
</dbReference>
<comment type="similarity">
    <text evidence="1">Belongs to the cytochrome b5 family. MAPR subfamily.</text>
</comment>
<proteinExistence type="inferred from homology"/>
<dbReference type="GeneID" id="20215025"/>
<dbReference type="CTD" id="20215025"/>
<dbReference type="EMBL" id="AMQM01003081">
    <property type="status" value="NOT_ANNOTATED_CDS"/>
    <property type="molecule type" value="Genomic_DNA"/>
</dbReference>
<dbReference type="OMA" id="ANEWETQ"/>
<dbReference type="HOGENOM" id="CLU_042860_1_0_1"/>
<protein>
    <recommendedName>
        <fullName evidence="4">Cytochrome b5 heme-binding domain-containing protein</fullName>
    </recommendedName>
</protein>
<evidence type="ECO:0000256" key="2">
    <source>
        <dbReference type="SAM" id="MobiDB-lite"/>
    </source>
</evidence>
<dbReference type="GO" id="GO:0005783">
    <property type="term" value="C:endoplasmic reticulum"/>
    <property type="evidence" value="ECO:0000318"/>
    <property type="project" value="GO_Central"/>
</dbReference>
<name>T1G1S7_HELRO</name>
<keyword evidence="3" id="KW-0812">Transmembrane</keyword>
<dbReference type="InterPro" id="IPR036400">
    <property type="entry name" value="Cyt_B5-like_heme/steroid_sf"/>
</dbReference>
<evidence type="ECO:0000259" key="4">
    <source>
        <dbReference type="SMART" id="SM01117"/>
    </source>
</evidence>
<dbReference type="AlphaFoldDB" id="T1G1S7"/>
<feature type="domain" description="Cytochrome b5 heme-binding" evidence="4">
    <location>
        <begin position="55"/>
        <end position="155"/>
    </location>
</feature>
<reference evidence="6" key="3">
    <citation type="submission" date="2015-06" db="UniProtKB">
        <authorList>
            <consortium name="EnsemblMetazoa"/>
        </authorList>
    </citation>
    <scope>IDENTIFICATION</scope>
</reference>
<evidence type="ECO:0000256" key="3">
    <source>
        <dbReference type="SAM" id="Phobius"/>
    </source>
</evidence>
<dbReference type="InterPro" id="IPR050577">
    <property type="entry name" value="MAPR/NEUFC/NENF-like"/>
</dbReference>
<dbReference type="SUPFAM" id="SSF55856">
    <property type="entry name" value="Cytochrome b5-like heme/steroid binding domain"/>
    <property type="match status" value="1"/>
</dbReference>
<accession>T1G1S7</accession>
<feature type="transmembrane region" description="Helical" evidence="3">
    <location>
        <begin position="6"/>
        <end position="26"/>
    </location>
</feature>
<organism evidence="6 7">
    <name type="scientific">Helobdella robusta</name>
    <name type="common">Californian leech</name>
    <dbReference type="NCBI Taxonomy" id="6412"/>
    <lineage>
        <taxon>Eukaryota</taxon>
        <taxon>Metazoa</taxon>
        <taxon>Spiralia</taxon>
        <taxon>Lophotrochozoa</taxon>
        <taxon>Annelida</taxon>
        <taxon>Clitellata</taxon>
        <taxon>Hirudinea</taxon>
        <taxon>Rhynchobdellida</taxon>
        <taxon>Glossiphoniidae</taxon>
        <taxon>Helobdella</taxon>
    </lineage>
</organism>
<reference evidence="5 7" key="2">
    <citation type="journal article" date="2013" name="Nature">
        <title>Insights into bilaterian evolution from three spiralian genomes.</title>
        <authorList>
            <person name="Simakov O."/>
            <person name="Marletaz F."/>
            <person name="Cho S.J."/>
            <person name="Edsinger-Gonzales E."/>
            <person name="Havlak P."/>
            <person name="Hellsten U."/>
            <person name="Kuo D.H."/>
            <person name="Larsson T."/>
            <person name="Lv J."/>
            <person name="Arendt D."/>
            <person name="Savage R."/>
            <person name="Osoegawa K."/>
            <person name="de Jong P."/>
            <person name="Grimwood J."/>
            <person name="Chapman J.A."/>
            <person name="Shapiro H."/>
            <person name="Aerts A."/>
            <person name="Otillar R.P."/>
            <person name="Terry A.Y."/>
            <person name="Boore J.L."/>
            <person name="Grigoriev I.V."/>
            <person name="Lindberg D.R."/>
            <person name="Seaver E.C."/>
            <person name="Weisblat D.A."/>
            <person name="Putnam N.H."/>
            <person name="Rokhsar D.S."/>
        </authorList>
    </citation>
    <scope>NUCLEOTIDE SEQUENCE</scope>
</reference>
<dbReference type="GO" id="GO:0016020">
    <property type="term" value="C:membrane"/>
    <property type="evidence" value="ECO:0000318"/>
    <property type="project" value="GO_Central"/>
</dbReference>
<feature type="region of interest" description="Disordered" evidence="2">
    <location>
        <begin position="160"/>
        <end position="183"/>
    </location>
</feature>
<dbReference type="STRING" id="6412.T1G1S7"/>
<evidence type="ECO:0000313" key="5">
    <source>
        <dbReference type="EMBL" id="ESO08849.1"/>
    </source>
</evidence>
<dbReference type="GO" id="GO:0012505">
    <property type="term" value="C:endomembrane system"/>
    <property type="evidence" value="ECO:0000318"/>
    <property type="project" value="GO_Central"/>
</dbReference>
<dbReference type="FunCoup" id="T1G1S7">
    <property type="interactions" value="1501"/>
</dbReference>
<keyword evidence="7" id="KW-1185">Reference proteome</keyword>
<dbReference type="OrthoDB" id="547796at2759"/>
<dbReference type="PANTHER" id="PTHR10281">
    <property type="entry name" value="MEMBRANE-ASSOCIATED PROGESTERONE RECEPTOR COMPONENT-RELATED"/>
    <property type="match status" value="1"/>
</dbReference>
<dbReference type="Proteomes" id="UP000015101">
    <property type="component" value="Unassembled WGS sequence"/>
</dbReference>
<dbReference type="eggNOG" id="KOG1110">
    <property type="taxonomic scope" value="Eukaryota"/>
</dbReference>
<dbReference type="EnsemblMetazoa" id="HelroT74560">
    <property type="protein sequence ID" value="HelroP74560"/>
    <property type="gene ID" value="HelroG74560"/>
</dbReference>
<keyword evidence="3" id="KW-0472">Membrane</keyword>
<dbReference type="Pfam" id="PF00173">
    <property type="entry name" value="Cyt-b5"/>
    <property type="match status" value="1"/>
</dbReference>
<dbReference type="KEGG" id="hro:HELRODRAFT_74560"/>
<evidence type="ECO:0000313" key="7">
    <source>
        <dbReference type="Proteomes" id="UP000015101"/>
    </source>
</evidence>
<keyword evidence="3" id="KW-1133">Transmembrane helix</keyword>
<dbReference type="Gene3D" id="3.10.120.10">
    <property type="entry name" value="Cytochrome b5-like heme/steroid binding domain"/>
    <property type="match status" value="1"/>
</dbReference>
<gene>
    <name evidence="6" type="primary">20215025</name>
    <name evidence="5" type="ORF">HELRODRAFT_74560</name>
</gene>